<reference evidence="2" key="2">
    <citation type="submission" date="2019-10" db="EMBL/GenBank/DDBJ databases">
        <title>Malate fermentation in French cider.</title>
        <authorList>
            <person name="Cousin F.J."/>
            <person name="Medina Fernandez S."/>
            <person name="Misery B."/>
            <person name="Laplace J.-M."/>
            <person name="Cretenet M."/>
        </authorList>
    </citation>
    <scope>NUCLEOTIDE SEQUENCE</scope>
    <source>
        <strain evidence="2">UCMA15129</strain>
    </source>
</reference>
<dbReference type="RefSeq" id="WP_071437553.1">
    <property type="nucleotide sequence ID" value="NZ_MLMO01000094.1"/>
</dbReference>
<sequence>MNYSSEKTRQYVYISLLCAQGVIIGLIERMIPFPFAFAPGAKLGLANIITIVSIYTLPVSESFLLMLMRLVLTTLLGGTMSTFMYSVAGSFLSWFGMLLIKQFGEKHVSMIGISAAGGILFNIGQLSVASWIAGSWTVMLYMPILSFIGILAGIAVGIAANFLFEHVRTLSRLRFEYSNVKERI</sequence>
<accession>A0A6N4A6I7</accession>
<feature type="transmembrane region" description="Helical" evidence="1">
    <location>
        <begin position="112"/>
        <end position="134"/>
    </location>
</feature>
<feature type="transmembrane region" description="Helical" evidence="1">
    <location>
        <begin position="43"/>
        <end position="71"/>
    </location>
</feature>
<dbReference type="Proteomes" id="UP001281024">
    <property type="component" value="Unassembled WGS sequence"/>
</dbReference>
<comment type="caution">
    <text evidence="3">The sequence shown here is derived from an EMBL/GenBank/DDBJ whole genome shotgun (WGS) entry which is preliminary data.</text>
</comment>
<keyword evidence="1" id="KW-0472">Membrane</keyword>
<proteinExistence type="predicted"/>
<evidence type="ECO:0000313" key="3">
    <source>
        <dbReference type="EMBL" id="OIM21185.1"/>
    </source>
</evidence>
<keyword evidence="1" id="KW-0812">Transmembrane</keyword>
<gene>
    <name evidence="3" type="ORF">ATX59_05255</name>
    <name evidence="2" type="ORF">GA838_02610</name>
</gene>
<dbReference type="AlphaFoldDB" id="A0A6N4A6I7"/>
<keyword evidence="1" id="KW-1133">Transmembrane helix</keyword>
<evidence type="ECO:0000313" key="2">
    <source>
        <dbReference type="EMBL" id="MDV7714675.1"/>
    </source>
</evidence>
<feature type="transmembrane region" description="Helical" evidence="1">
    <location>
        <begin position="83"/>
        <end position="100"/>
    </location>
</feature>
<evidence type="ECO:0000313" key="4">
    <source>
        <dbReference type="Proteomes" id="UP000181728"/>
    </source>
</evidence>
<dbReference type="EMBL" id="MLOK01000039">
    <property type="protein sequence ID" value="OIM21185.1"/>
    <property type="molecule type" value="Genomic_DNA"/>
</dbReference>
<dbReference type="Gene3D" id="1.10.1760.20">
    <property type="match status" value="1"/>
</dbReference>
<name>A0A6N4A6I7_OENOE</name>
<dbReference type="Proteomes" id="UP000181728">
    <property type="component" value="Unassembled WGS sequence"/>
</dbReference>
<dbReference type="InterPro" id="IPR014535">
    <property type="entry name" value="Hpre_diP_synt_I"/>
</dbReference>
<organism evidence="3 4">
    <name type="scientific">Oenococcus oeni</name>
    <name type="common">Leuconostoc oenos</name>
    <dbReference type="NCBI Taxonomy" id="1247"/>
    <lineage>
        <taxon>Bacteria</taxon>
        <taxon>Bacillati</taxon>
        <taxon>Bacillota</taxon>
        <taxon>Bacilli</taxon>
        <taxon>Lactobacillales</taxon>
        <taxon>Lactobacillaceae</taxon>
        <taxon>Oenococcus</taxon>
    </lineage>
</organism>
<dbReference type="PIRSF" id="PIRSF027391">
    <property type="entry name" value="Hpre_diP_synt_I"/>
    <property type="match status" value="1"/>
</dbReference>
<evidence type="ECO:0000256" key="1">
    <source>
        <dbReference type="SAM" id="Phobius"/>
    </source>
</evidence>
<reference evidence="3 4" key="1">
    <citation type="journal article" date="2016" name="BMC Genomics">
        <title>Consensus pan-genome assembly of the specialised wine bacterium Oenococcus oeni.</title>
        <authorList>
            <person name="Sternes P.R."/>
            <person name="Borneman A.R."/>
        </authorList>
    </citation>
    <scope>NUCLEOTIDE SEQUENCE [LARGE SCALE GENOMIC DNA]</scope>
    <source>
        <strain evidence="3 4">AWRIB661</strain>
    </source>
</reference>
<dbReference type="Pfam" id="PF07456">
    <property type="entry name" value="Hpre_diP_synt_I"/>
    <property type="match status" value="1"/>
</dbReference>
<dbReference type="InterPro" id="IPR010898">
    <property type="entry name" value="Hpre_diP_synth_I"/>
</dbReference>
<protein>
    <submittedName>
        <fullName evidence="3">Heptaprenyl diphosphate synthase</fullName>
    </submittedName>
</protein>
<dbReference type="EMBL" id="WERV01000002">
    <property type="protein sequence ID" value="MDV7714675.1"/>
    <property type="molecule type" value="Genomic_DNA"/>
</dbReference>
<feature type="transmembrane region" description="Helical" evidence="1">
    <location>
        <begin position="12"/>
        <end position="31"/>
    </location>
</feature>
<feature type="transmembrane region" description="Helical" evidence="1">
    <location>
        <begin position="140"/>
        <end position="164"/>
    </location>
</feature>